<organism evidence="6 7">
    <name type="scientific">Novosphingobium humi</name>
    <dbReference type="NCBI Taxonomy" id="2282397"/>
    <lineage>
        <taxon>Bacteria</taxon>
        <taxon>Pseudomonadati</taxon>
        <taxon>Pseudomonadota</taxon>
        <taxon>Alphaproteobacteria</taxon>
        <taxon>Sphingomonadales</taxon>
        <taxon>Sphingomonadaceae</taxon>
        <taxon>Novosphingobium</taxon>
    </lineage>
</organism>
<proteinExistence type="inferred from homology"/>
<accession>A0ABY7TSH8</accession>
<dbReference type="InterPro" id="IPR005119">
    <property type="entry name" value="LysR_subst-bd"/>
</dbReference>
<feature type="domain" description="HTH lysR-type" evidence="5">
    <location>
        <begin position="3"/>
        <end position="60"/>
    </location>
</feature>
<dbReference type="InterPro" id="IPR036390">
    <property type="entry name" value="WH_DNA-bd_sf"/>
</dbReference>
<dbReference type="Proteomes" id="UP001218231">
    <property type="component" value="Chromosome"/>
</dbReference>
<dbReference type="RefSeq" id="WP_273616610.1">
    <property type="nucleotide sequence ID" value="NZ_CP103868.1"/>
</dbReference>
<evidence type="ECO:0000256" key="1">
    <source>
        <dbReference type="ARBA" id="ARBA00009437"/>
    </source>
</evidence>
<dbReference type="Gene3D" id="1.10.10.10">
    <property type="entry name" value="Winged helix-like DNA-binding domain superfamily/Winged helix DNA-binding domain"/>
    <property type="match status" value="1"/>
</dbReference>
<keyword evidence="2" id="KW-0805">Transcription regulation</keyword>
<evidence type="ECO:0000313" key="6">
    <source>
        <dbReference type="EMBL" id="WCT76159.1"/>
    </source>
</evidence>
<dbReference type="Pfam" id="PF00126">
    <property type="entry name" value="HTH_1"/>
    <property type="match status" value="1"/>
</dbReference>
<evidence type="ECO:0000259" key="5">
    <source>
        <dbReference type="PROSITE" id="PS50931"/>
    </source>
</evidence>
<dbReference type="InterPro" id="IPR058163">
    <property type="entry name" value="LysR-type_TF_proteobact-type"/>
</dbReference>
<evidence type="ECO:0000256" key="3">
    <source>
        <dbReference type="ARBA" id="ARBA00023125"/>
    </source>
</evidence>
<comment type="similarity">
    <text evidence="1">Belongs to the LysR transcriptional regulatory family.</text>
</comment>
<dbReference type="EMBL" id="CP117417">
    <property type="protein sequence ID" value="WCT76159.1"/>
    <property type="molecule type" value="Genomic_DNA"/>
</dbReference>
<dbReference type="InterPro" id="IPR000847">
    <property type="entry name" value="LysR_HTH_N"/>
</dbReference>
<protein>
    <submittedName>
        <fullName evidence="6">LysR substrate-binding domain-containing protein</fullName>
    </submittedName>
</protein>
<keyword evidence="4" id="KW-0804">Transcription</keyword>
<gene>
    <name evidence="6" type="ORF">PQ457_09365</name>
</gene>
<evidence type="ECO:0000256" key="2">
    <source>
        <dbReference type="ARBA" id="ARBA00023015"/>
    </source>
</evidence>
<dbReference type="PROSITE" id="PS50931">
    <property type="entry name" value="HTH_LYSR"/>
    <property type="match status" value="1"/>
</dbReference>
<keyword evidence="7" id="KW-1185">Reference proteome</keyword>
<dbReference type="PANTHER" id="PTHR30537">
    <property type="entry name" value="HTH-TYPE TRANSCRIPTIONAL REGULATOR"/>
    <property type="match status" value="1"/>
</dbReference>
<dbReference type="InterPro" id="IPR036388">
    <property type="entry name" value="WH-like_DNA-bd_sf"/>
</dbReference>
<sequence>MRVTLAELEAVLAVARHGGFRAGSRALGVSSSALSHAILALEERLAVRLFNRTTRSVALTSAGEELIAQVAPAMGAIEAAIESIGQHASEPTGSLRINTSRGAARLMLEPILLAYHQRYPKVVLDVVTQDALVDITAAGFDAGARLHDAIPPDMVAVPIFSRLRMVVVAAPIYLAGRPLPKAPKDLMGHNCVQMRLSGGRLYRWEFERHGVSMTLDVPGNLILDGTDLILSAAVAGAGIAYVEERSALPHIAEGRLVELLADWTPPFEGLSLYFAGRRHLPPNLRALVDLIREVSAKERA</sequence>
<name>A0ABY7TSH8_9SPHN</name>
<keyword evidence="3" id="KW-0238">DNA-binding</keyword>
<dbReference type="SUPFAM" id="SSF46785">
    <property type="entry name" value="Winged helix' DNA-binding domain"/>
    <property type="match status" value="1"/>
</dbReference>
<dbReference type="Pfam" id="PF03466">
    <property type="entry name" value="LysR_substrate"/>
    <property type="match status" value="1"/>
</dbReference>
<dbReference type="SUPFAM" id="SSF53850">
    <property type="entry name" value="Periplasmic binding protein-like II"/>
    <property type="match status" value="1"/>
</dbReference>
<dbReference type="PANTHER" id="PTHR30537:SF1">
    <property type="entry name" value="HTH-TYPE TRANSCRIPTIONAL REGULATOR PGRR"/>
    <property type="match status" value="1"/>
</dbReference>
<dbReference type="Gene3D" id="3.40.190.290">
    <property type="match status" value="1"/>
</dbReference>
<dbReference type="CDD" id="cd08474">
    <property type="entry name" value="PBP2_CrgA_like_5"/>
    <property type="match status" value="1"/>
</dbReference>
<evidence type="ECO:0000313" key="7">
    <source>
        <dbReference type="Proteomes" id="UP001218231"/>
    </source>
</evidence>
<evidence type="ECO:0000256" key="4">
    <source>
        <dbReference type="ARBA" id="ARBA00023163"/>
    </source>
</evidence>
<reference evidence="6 7" key="1">
    <citation type="submission" date="2023-02" db="EMBL/GenBank/DDBJ databases">
        <title>Genome sequence of Novosphingobium humi KACC 19094.</title>
        <authorList>
            <person name="Kim S."/>
            <person name="Heo J."/>
            <person name="Kwon S.-W."/>
        </authorList>
    </citation>
    <scope>NUCLEOTIDE SEQUENCE [LARGE SCALE GENOMIC DNA]</scope>
    <source>
        <strain evidence="6 7">KACC 19094</strain>
    </source>
</reference>